<dbReference type="EMBL" id="JH000775">
    <property type="protein sequence ID" value="EGV95109.1"/>
    <property type="molecule type" value="Genomic_DNA"/>
</dbReference>
<dbReference type="AlphaFoldDB" id="G3HVF9"/>
<evidence type="ECO:0000313" key="2">
    <source>
        <dbReference type="Proteomes" id="UP000001075"/>
    </source>
</evidence>
<dbReference type="InParanoid" id="G3HVF9"/>
<protein>
    <submittedName>
        <fullName evidence="1">Uncharacterized protein</fullName>
    </submittedName>
</protein>
<name>G3HVF9_CRIGR</name>
<reference evidence="2" key="1">
    <citation type="journal article" date="2011" name="Nat. Biotechnol.">
        <title>The genomic sequence of the Chinese hamster ovary (CHO)-K1 cell line.</title>
        <authorList>
            <person name="Xu X."/>
            <person name="Nagarajan H."/>
            <person name="Lewis N.E."/>
            <person name="Pan S."/>
            <person name="Cai Z."/>
            <person name="Liu X."/>
            <person name="Chen W."/>
            <person name="Xie M."/>
            <person name="Wang W."/>
            <person name="Hammond S."/>
            <person name="Andersen M.R."/>
            <person name="Neff N."/>
            <person name="Passarelli B."/>
            <person name="Koh W."/>
            <person name="Fan H.C."/>
            <person name="Wang J."/>
            <person name="Gui Y."/>
            <person name="Lee K.H."/>
            <person name="Betenbaugh M.J."/>
            <person name="Quake S.R."/>
            <person name="Famili I."/>
            <person name="Palsson B.O."/>
            <person name="Wang J."/>
        </authorList>
    </citation>
    <scope>NUCLEOTIDE SEQUENCE [LARGE SCALE GENOMIC DNA]</scope>
    <source>
        <strain evidence="2">CHO K1 cell line</strain>
    </source>
</reference>
<sequence>MPGVGDACLSVVTACLILDSIPTKTTQNYFKVSYHLILTNPCHIAYLSAP</sequence>
<accession>G3HVF9</accession>
<evidence type="ECO:0000313" key="1">
    <source>
        <dbReference type="EMBL" id="EGV95109.1"/>
    </source>
</evidence>
<proteinExistence type="predicted"/>
<organism evidence="1 2">
    <name type="scientific">Cricetulus griseus</name>
    <name type="common">Chinese hamster</name>
    <name type="synonym">Cricetulus barabensis griseus</name>
    <dbReference type="NCBI Taxonomy" id="10029"/>
    <lineage>
        <taxon>Eukaryota</taxon>
        <taxon>Metazoa</taxon>
        <taxon>Chordata</taxon>
        <taxon>Craniata</taxon>
        <taxon>Vertebrata</taxon>
        <taxon>Euteleostomi</taxon>
        <taxon>Mammalia</taxon>
        <taxon>Eutheria</taxon>
        <taxon>Euarchontoglires</taxon>
        <taxon>Glires</taxon>
        <taxon>Rodentia</taxon>
        <taxon>Myomorpha</taxon>
        <taxon>Muroidea</taxon>
        <taxon>Cricetidae</taxon>
        <taxon>Cricetinae</taxon>
        <taxon>Cricetulus</taxon>
    </lineage>
</organism>
<gene>
    <name evidence="1" type="ORF">I79_014946</name>
</gene>
<dbReference type="Proteomes" id="UP000001075">
    <property type="component" value="Unassembled WGS sequence"/>
</dbReference>